<dbReference type="eggNOG" id="COG1324">
    <property type="taxonomic scope" value="Bacteria"/>
</dbReference>
<dbReference type="RefSeq" id="WP_043572863.1">
    <property type="nucleotide sequence ID" value="NZ_CP022752.1"/>
</dbReference>
<dbReference type="GO" id="GO:0010038">
    <property type="term" value="P:response to metal ion"/>
    <property type="evidence" value="ECO:0007669"/>
    <property type="project" value="InterPro"/>
</dbReference>
<dbReference type="KEGG" id="aey:CDG81_10080"/>
<evidence type="ECO:0000313" key="4">
    <source>
        <dbReference type="Proteomes" id="UP000029737"/>
    </source>
</evidence>
<organism evidence="2 5">
    <name type="scientific">Actinopolyspora erythraea</name>
    <dbReference type="NCBI Taxonomy" id="414996"/>
    <lineage>
        <taxon>Bacteria</taxon>
        <taxon>Bacillati</taxon>
        <taxon>Actinomycetota</taxon>
        <taxon>Actinomycetes</taxon>
        <taxon>Actinopolysporales</taxon>
        <taxon>Actinopolysporaceae</taxon>
        <taxon>Actinopolyspora</taxon>
    </lineage>
</organism>
<dbReference type="SUPFAM" id="SSF54913">
    <property type="entry name" value="GlnB-like"/>
    <property type="match status" value="1"/>
</dbReference>
<dbReference type="AlphaFoldDB" id="A0A099D6Z0"/>
<dbReference type="InterPro" id="IPR004323">
    <property type="entry name" value="Ion_tolerance_CutA"/>
</dbReference>
<dbReference type="Gene3D" id="3.30.70.120">
    <property type="match status" value="1"/>
</dbReference>
<dbReference type="GO" id="GO:0005507">
    <property type="term" value="F:copper ion binding"/>
    <property type="evidence" value="ECO:0007669"/>
    <property type="project" value="TreeGrafter"/>
</dbReference>
<dbReference type="PANTHER" id="PTHR23419">
    <property type="entry name" value="DIVALENT CATION TOLERANCE CUTA-RELATED"/>
    <property type="match status" value="1"/>
</dbReference>
<dbReference type="PANTHER" id="PTHR23419:SF8">
    <property type="entry name" value="FI09726P"/>
    <property type="match status" value="1"/>
</dbReference>
<dbReference type="Proteomes" id="UP000215043">
    <property type="component" value="Chromosome"/>
</dbReference>
<dbReference type="EMBL" id="CP022752">
    <property type="protein sequence ID" value="ASU78570.1"/>
    <property type="molecule type" value="Genomic_DNA"/>
</dbReference>
<evidence type="ECO:0000313" key="2">
    <source>
        <dbReference type="EMBL" id="ASU78570.1"/>
    </source>
</evidence>
<evidence type="ECO:0000313" key="3">
    <source>
        <dbReference type="EMBL" id="KGI81572.1"/>
    </source>
</evidence>
<dbReference type="InterPro" id="IPR011322">
    <property type="entry name" value="N-reg_PII-like_a/b"/>
</dbReference>
<evidence type="ECO:0000313" key="5">
    <source>
        <dbReference type="Proteomes" id="UP000215043"/>
    </source>
</evidence>
<dbReference type="OrthoDB" id="37622at2"/>
<keyword evidence="4" id="KW-1185">Reference proteome</keyword>
<gene>
    <name evidence="2" type="ORF">CDG81_10080</name>
    <name evidence="3" type="ORF">IL38_10080</name>
</gene>
<dbReference type="HOGENOM" id="CLU_098807_3_1_11"/>
<dbReference type="InterPro" id="IPR015867">
    <property type="entry name" value="N-reg_PII/ATP_PRibTrfase_C"/>
</dbReference>
<proteinExistence type="inferred from homology"/>
<reference evidence="3 4" key="1">
    <citation type="journal article" date="2014" name="PLoS ONE">
        <title>Identification and Characterization of a New Erythromycin Biosynthetic Gene Cluster in Actinopolyspora erythraea YIM90600, a Novel Erythronolide-Producing Halophilic Actinomycete Isolated from Salt Field.</title>
        <authorList>
            <person name="Chen D."/>
            <person name="Feng J."/>
            <person name="Huang L."/>
            <person name="Zhang Q."/>
            <person name="Wu J."/>
            <person name="Zhu X."/>
            <person name="Duan Y."/>
            <person name="Xu Z."/>
        </authorList>
    </citation>
    <scope>NUCLEOTIDE SEQUENCE [LARGE SCALE GENOMIC DNA]</scope>
    <source>
        <strain evidence="3 4">YIM90600</strain>
    </source>
</reference>
<sequence>MTEYVQVVTTTDSEHAAGELARGVVDARLGACVQVVPIRSFFRWEGGVQDEQEWQLQIKTSRDRVAELREHLEEQHNYDVPEIIAVPIVTGNDEYLSWVKEETTP</sequence>
<accession>A0A099D6Z0</accession>
<reference evidence="2 5" key="2">
    <citation type="submission" date="2017-08" db="EMBL/GenBank/DDBJ databases">
        <title>The complete genome sequence of moderately halophilic actinomycete Actinopolyspora erythraea YIM 90600, the producer of novel erythromycin, novel actinopolysporins A-C and tubercidin.</title>
        <authorList>
            <person name="Yin M."/>
            <person name="Tang S."/>
        </authorList>
    </citation>
    <scope>NUCLEOTIDE SEQUENCE [LARGE SCALE GENOMIC DNA]</scope>
    <source>
        <strain evidence="2 5">YIM 90600</strain>
    </source>
</reference>
<evidence type="ECO:0000256" key="1">
    <source>
        <dbReference type="ARBA" id="ARBA00010169"/>
    </source>
</evidence>
<name>A0A099D6Z0_9ACTN</name>
<dbReference type="Pfam" id="PF03091">
    <property type="entry name" value="CutA1"/>
    <property type="match status" value="1"/>
</dbReference>
<comment type="similarity">
    <text evidence="1">Belongs to the CutA family.</text>
</comment>
<dbReference type="Proteomes" id="UP000029737">
    <property type="component" value="Unassembled WGS sequence"/>
</dbReference>
<protein>
    <submittedName>
        <fullName evidence="3">Divalent cation transporter</fullName>
    </submittedName>
    <submittedName>
        <fullName evidence="2">Divalent-cation tolerance protein CutA</fullName>
    </submittedName>
</protein>
<dbReference type="EMBL" id="JPMV01000017">
    <property type="protein sequence ID" value="KGI81572.1"/>
    <property type="molecule type" value="Genomic_DNA"/>
</dbReference>